<gene>
    <name evidence="2" type="ORF">NSIN_40060</name>
</gene>
<keyword evidence="3" id="KW-1185">Reference proteome</keyword>
<dbReference type="Proteomes" id="UP000232412">
    <property type="component" value="Unassembled WGS sequence"/>
</dbReference>
<name>A0A2H1EIQ9_9ARCH</name>
<reference evidence="3" key="1">
    <citation type="submission" date="2016-12" db="EMBL/GenBank/DDBJ databases">
        <authorList>
            <person name="Herbold C."/>
        </authorList>
    </citation>
    <scope>NUCLEOTIDE SEQUENCE [LARGE SCALE GENOMIC DNA]</scope>
</reference>
<proteinExistence type="predicted"/>
<evidence type="ECO:0000313" key="3">
    <source>
        <dbReference type="Proteomes" id="UP000232412"/>
    </source>
</evidence>
<organism evidence="2 3">
    <name type="scientific">Nitrosotalea sinensis</name>
    <dbReference type="NCBI Taxonomy" id="1499975"/>
    <lineage>
        <taxon>Archaea</taxon>
        <taxon>Nitrososphaerota</taxon>
        <taxon>Nitrososphaeria</taxon>
        <taxon>Nitrosotaleales</taxon>
        <taxon>Nitrosotaleaceae</taxon>
        <taxon>Nitrosotalea</taxon>
    </lineage>
</organism>
<evidence type="ECO:0000313" key="2">
    <source>
        <dbReference type="EMBL" id="SHO47348.1"/>
    </source>
</evidence>
<sequence>MELLKAANKLLLAARVGENPKNVSTGTTTKPPPSPIMEPITPATKPSGNNHQYSSNYTTKRIHHRLKSHVNLRKPRY</sequence>
<dbReference type="EMBL" id="FRFC01000005">
    <property type="protein sequence ID" value="SHO47348.1"/>
    <property type="molecule type" value="Genomic_DNA"/>
</dbReference>
<accession>A0A2H1EIQ9</accession>
<dbReference type="AlphaFoldDB" id="A0A2H1EIQ9"/>
<feature type="region of interest" description="Disordered" evidence="1">
    <location>
        <begin position="18"/>
        <end position="62"/>
    </location>
</feature>
<evidence type="ECO:0000256" key="1">
    <source>
        <dbReference type="SAM" id="MobiDB-lite"/>
    </source>
</evidence>
<feature type="compositionally biased region" description="Polar residues" evidence="1">
    <location>
        <begin position="44"/>
        <end position="59"/>
    </location>
</feature>
<protein>
    <submittedName>
        <fullName evidence="2">Uncharacterized protein</fullName>
    </submittedName>
</protein>